<gene>
    <name evidence="1" type="ORF">R1flu_000475</name>
</gene>
<protein>
    <submittedName>
        <fullName evidence="1">Uncharacterized protein</fullName>
    </submittedName>
</protein>
<keyword evidence="2" id="KW-1185">Reference proteome</keyword>
<evidence type="ECO:0000313" key="2">
    <source>
        <dbReference type="Proteomes" id="UP001605036"/>
    </source>
</evidence>
<comment type="caution">
    <text evidence="1">The sequence shown here is derived from an EMBL/GenBank/DDBJ whole genome shotgun (WGS) entry which is preliminary data.</text>
</comment>
<sequence length="116" mass="13200">MIVLKHIIRSIPAHLLSCMALDPQTLKKMEQTCRRFVWGKNAQGKDKIPLLVWEDLQPAKRDGGLDIPLFAMQGDTQKLWQVLRMVHHPGEDLMLALGALLRWKVAKGRGVASMRH</sequence>
<evidence type="ECO:0000313" key="1">
    <source>
        <dbReference type="EMBL" id="KAL2620270.1"/>
    </source>
</evidence>
<reference evidence="1 2" key="1">
    <citation type="submission" date="2024-09" db="EMBL/GenBank/DDBJ databases">
        <title>Chromosome-scale assembly of Riccia fluitans.</title>
        <authorList>
            <person name="Paukszto L."/>
            <person name="Sawicki J."/>
            <person name="Karawczyk K."/>
            <person name="Piernik-Szablinska J."/>
            <person name="Szczecinska M."/>
            <person name="Mazdziarz M."/>
        </authorList>
    </citation>
    <scope>NUCLEOTIDE SEQUENCE [LARGE SCALE GENOMIC DNA]</scope>
    <source>
        <strain evidence="1">Rf_01</strain>
        <tissue evidence="1">Aerial parts of the thallus</tissue>
    </source>
</reference>
<dbReference type="AlphaFoldDB" id="A0ABD1Y109"/>
<organism evidence="1 2">
    <name type="scientific">Riccia fluitans</name>
    <dbReference type="NCBI Taxonomy" id="41844"/>
    <lineage>
        <taxon>Eukaryota</taxon>
        <taxon>Viridiplantae</taxon>
        <taxon>Streptophyta</taxon>
        <taxon>Embryophyta</taxon>
        <taxon>Marchantiophyta</taxon>
        <taxon>Marchantiopsida</taxon>
        <taxon>Marchantiidae</taxon>
        <taxon>Marchantiales</taxon>
        <taxon>Ricciaceae</taxon>
        <taxon>Riccia</taxon>
    </lineage>
</organism>
<dbReference type="EMBL" id="JBHFFA010000006">
    <property type="protein sequence ID" value="KAL2620270.1"/>
    <property type="molecule type" value="Genomic_DNA"/>
</dbReference>
<accession>A0ABD1Y109</accession>
<proteinExistence type="predicted"/>
<dbReference type="Proteomes" id="UP001605036">
    <property type="component" value="Unassembled WGS sequence"/>
</dbReference>
<name>A0ABD1Y109_9MARC</name>